<feature type="domain" description="Protein kinase" evidence="1">
    <location>
        <begin position="180"/>
        <end position="493"/>
    </location>
</feature>
<accession>A0AAV2HJN1</accession>
<dbReference type="PROSITE" id="PS00108">
    <property type="entry name" value="PROTEIN_KINASE_ST"/>
    <property type="match status" value="1"/>
</dbReference>
<protein>
    <recommendedName>
        <fullName evidence="1">Protein kinase domain-containing protein</fullName>
    </recommendedName>
</protein>
<dbReference type="InterPro" id="IPR011009">
    <property type="entry name" value="Kinase-like_dom_sf"/>
</dbReference>
<dbReference type="Gene3D" id="1.10.510.10">
    <property type="entry name" value="Transferase(Phosphotransferase) domain 1"/>
    <property type="match status" value="1"/>
</dbReference>
<dbReference type="SMART" id="SM00220">
    <property type="entry name" value="S_TKc"/>
    <property type="match status" value="1"/>
</dbReference>
<reference evidence="2 3" key="1">
    <citation type="submission" date="2024-04" db="EMBL/GenBank/DDBJ databases">
        <authorList>
            <consortium name="Genoscope - CEA"/>
            <person name="William W."/>
        </authorList>
    </citation>
    <scope>NUCLEOTIDE SEQUENCE [LARGE SCALE GENOMIC DNA]</scope>
</reference>
<dbReference type="Proteomes" id="UP001497497">
    <property type="component" value="Unassembled WGS sequence"/>
</dbReference>
<dbReference type="InterPro" id="IPR008271">
    <property type="entry name" value="Ser/Thr_kinase_AS"/>
</dbReference>
<dbReference type="EMBL" id="CAXITT010000161">
    <property type="protein sequence ID" value="CAL1534082.1"/>
    <property type="molecule type" value="Genomic_DNA"/>
</dbReference>
<feature type="non-terminal residue" evidence="2">
    <location>
        <position position="612"/>
    </location>
</feature>
<dbReference type="PROSITE" id="PS50011">
    <property type="entry name" value="PROTEIN_KINASE_DOM"/>
    <property type="match status" value="1"/>
</dbReference>
<evidence type="ECO:0000313" key="2">
    <source>
        <dbReference type="EMBL" id="CAL1534082.1"/>
    </source>
</evidence>
<dbReference type="Gene3D" id="3.30.200.20">
    <property type="entry name" value="Phosphorylase Kinase, domain 1"/>
    <property type="match status" value="1"/>
</dbReference>
<sequence>MPHTFFSLKGLQISNKNIQYWRTGIMINHDQGYVVVEEVECCTFERDGKGEPGILVTVQTTGSDEVDSHLANLKKLSVIGIVRDELEEILEIFYPKFRDPTEAEMKPFALCPLCYNQVQPFSGFIKVPELHFSVRDCGQMVLWKDFVTCSMGPSSLEQLVPEYLFFELPPQLRLKSDDLELLDTKLGRGMAGAVQKGKYRDTEVAVKIFHTPLRPVSYHKDYMYPNLSGMQAHDAAISRQEQDQNDTEQRKISNAFSDVRREVSVLSKLNHKCIVAFIGVCVKPQLLIVMELAPLGSLRSALKDGYEPKPTDKTISHMVFNKDLTYKMILQIGCGLAYLHGSNIIYRDLKPDNILLMSLAIEAPINVKLSDYGISKFATAQGISGLFGTPGYMAPEVMAKQAYTSKVDIYSYAIVMLEILTGISPLSREQKPMISKMLQMASENTVPPQINGYKIQCNFPYLEFLMPECWSRNVDDRLTAQEIIKLIKADQFLLLHDSLWLNRRSYKVSCMYACETVGRWNIWICESGHSEVRTFSVYDVETSCFTVNRWPSNGNKIISMAKVGTKIWLACQGQKNLETIGRGSQSNLELSSGLNLDAEPLKIFNHKFETAE</sequence>
<organism evidence="2 3">
    <name type="scientific">Lymnaea stagnalis</name>
    <name type="common">Great pond snail</name>
    <name type="synonym">Helix stagnalis</name>
    <dbReference type="NCBI Taxonomy" id="6523"/>
    <lineage>
        <taxon>Eukaryota</taxon>
        <taxon>Metazoa</taxon>
        <taxon>Spiralia</taxon>
        <taxon>Lophotrochozoa</taxon>
        <taxon>Mollusca</taxon>
        <taxon>Gastropoda</taxon>
        <taxon>Heterobranchia</taxon>
        <taxon>Euthyneura</taxon>
        <taxon>Panpulmonata</taxon>
        <taxon>Hygrophila</taxon>
        <taxon>Lymnaeoidea</taxon>
        <taxon>Lymnaeidae</taxon>
        <taxon>Lymnaea</taxon>
    </lineage>
</organism>
<dbReference type="Pfam" id="PF00069">
    <property type="entry name" value="Pkinase"/>
    <property type="match status" value="1"/>
</dbReference>
<dbReference type="GO" id="GO:0004674">
    <property type="term" value="F:protein serine/threonine kinase activity"/>
    <property type="evidence" value="ECO:0007669"/>
    <property type="project" value="TreeGrafter"/>
</dbReference>
<dbReference type="InterPro" id="IPR000719">
    <property type="entry name" value="Prot_kinase_dom"/>
</dbReference>
<comment type="caution">
    <text evidence="2">The sequence shown here is derived from an EMBL/GenBank/DDBJ whole genome shotgun (WGS) entry which is preliminary data.</text>
</comment>
<evidence type="ECO:0000313" key="3">
    <source>
        <dbReference type="Proteomes" id="UP001497497"/>
    </source>
</evidence>
<keyword evidence="3" id="KW-1185">Reference proteome</keyword>
<dbReference type="InterPro" id="IPR051681">
    <property type="entry name" value="Ser/Thr_Kinases-Pseudokinases"/>
</dbReference>
<dbReference type="SUPFAM" id="SSF56112">
    <property type="entry name" value="Protein kinase-like (PK-like)"/>
    <property type="match status" value="1"/>
</dbReference>
<name>A0AAV2HJN1_LYMST</name>
<evidence type="ECO:0000259" key="1">
    <source>
        <dbReference type="PROSITE" id="PS50011"/>
    </source>
</evidence>
<dbReference type="AlphaFoldDB" id="A0AAV2HJN1"/>
<proteinExistence type="predicted"/>
<gene>
    <name evidence="2" type="ORF">GSLYS_00008042001</name>
</gene>
<dbReference type="PANTHER" id="PTHR44329">
    <property type="entry name" value="SERINE/THREONINE-PROTEIN KINASE TNNI3K-RELATED"/>
    <property type="match status" value="1"/>
</dbReference>
<dbReference type="GO" id="GO:0005524">
    <property type="term" value="F:ATP binding"/>
    <property type="evidence" value="ECO:0007669"/>
    <property type="project" value="InterPro"/>
</dbReference>